<name>A0A6N3FBK6_9CLOT</name>
<dbReference type="RefSeq" id="WP_156627067.1">
    <property type="nucleotide sequence ID" value="NZ_CACRTO010000034.1"/>
</dbReference>
<evidence type="ECO:0000256" key="1">
    <source>
        <dbReference type="SAM" id="Phobius"/>
    </source>
</evidence>
<gene>
    <name evidence="2" type="ORF">CTLFYP3_00037</name>
</gene>
<evidence type="ECO:0000313" key="2">
    <source>
        <dbReference type="EMBL" id="VYU49465.1"/>
    </source>
</evidence>
<feature type="transmembrane region" description="Helical" evidence="1">
    <location>
        <begin position="42"/>
        <end position="61"/>
    </location>
</feature>
<keyword evidence="1" id="KW-0472">Membrane</keyword>
<evidence type="ECO:0008006" key="3">
    <source>
        <dbReference type="Google" id="ProtNLM"/>
    </source>
</evidence>
<accession>A0A6N3FBK6</accession>
<keyword evidence="1" id="KW-0812">Transmembrane</keyword>
<feature type="transmembrane region" description="Helical" evidence="1">
    <location>
        <begin position="73"/>
        <end position="94"/>
    </location>
</feature>
<dbReference type="EMBL" id="CACRTO010000034">
    <property type="protein sequence ID" value="VYU49465.1"/>
    <property type="molecule type" value="Genomic_DNA"/>
</dbReference>
<protein>
    <recommendedName>
        <fullName evidence="3">Cxxc_20_cxxc protein</fullName>
    </recommendedName>
</protein>
<organism evidence="2">
    <name type="scientific">Clostridium tertium</name>
    <dbReference type="NCBI Taxonomy" id="1559"/>
    <lineage>
        <taxon>Bacteria</taxon>
        <taxon>Bacillati</taxon>
        <taxon>Bacillota</taxon>
        <taxon>Clostridia</taxon>
        <taxon>Eubacteriales</taxon>
        <taxon>Clostridiaceae</taxon>
        <taxon>Clostridium</taxon>
    </lineage>
</organism>
<reference evidence="2" key="1">
    <citation type="submission" date="2019-11" db="EMBL/GenBank/DDBJ databases">
        <authorList>
            <person name="Feng L."/>
        </authorList>
    </citation>
    <scope>NUCLEOTIDE SEQUENCE</scope>
    <source>
        <strain evidence="2">CTertiumLFYP3</strain>
    </source>
</reference>
<keyword evidence="1" id="KW-1133">Transmembrane helix</keyword>
<proteinExistence type="predicted"/>
<sequence length="101" mass="11578">MRCSECNSKFTFTNIIKSMNRANGKIQCTNCKSTFKKEKDRFIVTISVISVFFADIISRWLVNVIDSRTTSLFIGGFIGLIVALTLLLISQNWCKYIRINK</sequence>
<dbReference type="AlphaFoldDB" id="A0A6N3FBK6"/>